<evidence type="ECO:0000259" key="5">
    <source>
        <dbReference type="PROSITE" id="PS52004"/>
    </source>
</evidence>
<gene>
    <name evidence="6" type="ORF">NGB36_09980</name>
</gene>
<dbReference type="SMART" id="SM00825">
    <property type="entry name" value="PKS_KS"/>
    <property type="match status" value="1"/>
</dbReference>
<organism evidence="6 7">
    <name type="scientific">Streptomyces humicola</name>
    <dbReference type="NCBI Taxonomy" id="2953240"/>
    <lineage>
        <taxon>Bacteria</taxon>
        <taxon>Bacillati</taxon>
        <taxon>Actinomycetota</taxon>
        <taxon>Actinomycetes</taxon>
        <taxon>Kitasatosporales</taxon>
        <taxon>Streptomycetaceae</taxon>
        <taxon>Streptomyces</taxon>
    </lineage>
</organism>
<proteinExistence type="inferred from homology"/>
<keyword evidence="2 4" id="KW-0808">Transferase</keyword>
<keyword evidence="7" id="KW-1185">Reference proteome</keyword>
<keyword evidence="3" id="KW-0012">Acyltransferase</keyword>
<dbReference type="InterPro" id="IPR018201">
    <property type="entry name" value="Ketoacyl_synth_AS"/>
</dbReference>
<evidence type="ECO:0000313" key="6">
    <source>
        <dbReference type="EMBL" id="MCQ4080919.1"/>
    </source>
</evidence>
<dbReference type="InterPro" id="IPR014031">
    <property type="entry name" value="Ketoacyl_synth_C"/>
</dbReference>
<name>A0ABT1PTB9_9ACTN</name>
<dbReference type="CDD" id="cd00834">
    <property type="entry name" value="KAS_I_II"/>
    <property type="match status" value="1"/>
</dbReference>
<dbReference type="RefSeq" id="WP_255919821.1">
    <property type="nucleotide sequence ID" value="NZ_JANFNG010000005.1"/>
</dbReference>
<dbReference type="InterPro" id="IPR000794">
    <property type="entry name" value="Beta-ketoacyl_synthase"/>
</dbReference>
<accession>A0ABT1PTB9</accession>
<dbReference type="EMBL" id="JANFNG010000005">
    <property type="protein sequence ID" value="MCQ4080919.1"/>
    <property type="molecule type" value="Genomic_DNA"/>
</dbReference>
<comment type="similarity">
    <text evidence="1 4">Belongs to the thiolase-like superfamily. Beta-ketoacyl-ACP synthases family.</text>
</comment>
<dbReference type="InterPro" id="IPR014030">
    <property type="entry name" value="Ketoacyl_synth_N"/>
</dbReference>
<dbReference type="Gene3D" id="3.40.47.10">
    <property type="match status" value="1"/>
</dbReference>
<evidence type="ECO:0000256" key="2">
    <source>
        <dbReference type="ARBA" id="ARBA00022679"/>
    </source>
</evidence>
<dbReference type="Pfam" id="PF00109">
    <property type="entry name" value="ketoacyl-synt"/>
    <property type="match status" value="1"/>
</dbReference>
<dbReference type="SUPFAM" id="SSF53901">
    <property type="entry name" value="Thiolase-like"/>
    <property type="match status" value="2"/>
</dbReference>
<dbReference type="PROSITE" id="PS52004">
    <property type="entry name" value="KS3_2"/>
    <property type="match status" value="1"/>
</dbReference>
<dbReference type="InterPro" id="IPR016039">
    <property type="entry name" value="Thiolase-like"/>
</dbReference>
<dbReference type="InterPro" id="IPR020841">
    <property type="entry name" value="PKS_Beta-ketoAc_synthase_dom"/>
</dbReference>
<protein>
    <submittedName>
        <fullName evidence="6">Beta-ketoacyl-[acyl-carrier-protein] synthase family protein</fullName>
    </submittedName>
</protein>
<feature type="domain" description="Ketosynthase family 3 (KS3)" evidence="5">
    <location>
        <begin position="2"/>
        <end position="394"/>
    </location>
</feature>
<comment type="caution">
    <text evidence="6">The sequence shown here is derived from an EMBL/GenBank/DDBJ whole genome shotgun (WGS) entry which is preliminary data.</text>
</comment>
<evidence type="ECO:0000256" key="1">
    <source>
        <dbReference type="ARBA" id="ARBA00008467"/>
    </source>
</evidence>
<dbReference type="Proteomes" id="UP001057702">
    <property type="component" value="Unassembled WGS sequence"/>
</dbReference>
<evidence type="ECO:0000256" key="4">
    <source>
        <dbReference type="RuleBase" id="RU003694"/>
    </source>
</evidence>
<dbReference type="Pfam" id="PF02801">
    <property type="entry name" value="Ketoacyl-synt_C"/>
    <property type="match status" value="1"/>
</dbReference>
<dbReference type="PANTHER" id="PTHR11712">
    <property type="entry name" value="POLYKETIDE SYNTHASE-RELATED"/>
    <property type="match status" value="1"/>
</dbReference>
<reference evidence="6" key="1">
    <citation type="submission" date="2022-06" db="EMBL/GenBank/DDBJ databases">
        <title>Draft genome sequence of Streptomyces sp. RB6PN25 isolated from peat swamp forest in Thailand.</title>
        <authorList>
            <person name="Duangmal K."/>
            <person name="Klaysubun C."/>
        </authorList>
    </citation>
    <scope>NUCLEOTIDE SEQUENCE</scope>
    <source>
        <strain evidence="6">RB6PN25</strain>
    </source>
</reference>
<sequence>MSRRVLITGLGAVSPLGSGVARFWQGLLVGGARPVPLPDPRAHMRSPLMYLVPGDAVPVAPAHHGHVPLGPGPRMAVAAAREAVADAALGPQFCSAMPVVMGVEMGNAAMHEARRAAGTPADPDGPWNPLTVTASAAATAVRARGSNVSVGNACAASGYAVSVAADMIREGEAEIVLAGGAEGPTRVGLGVFNRLGAADPEACRPFDRHRKGTVFGDGSAMLVLESAEHADRRGAVPYAELAGFAWSCDAHHLTAPEPSAVQAVRAIRDALTDAGTDADRIGGVIPHGTGTPLNDAVESYALREVFGERCDRLPLLNLKAMIGHTAGAAGAFGCLAAALLIRHRSMPASPALQDPDPECPVWIPQDHPVPLAPASVLVNAYAFGGTNVSLVVTEAQEAA</sequence>
<dbReference type="PANTHER" id="PTHR11712:SF336">
    <property type="entry name" value="3-OXOACYL-[ACYL-CARRIER-PROTEIN] SYNTHASE, MITOCHONDRIAL"/>
    <property type="match status" value="1"/>
</dbReference>
<dbReference type="PROSITE" id="PS00606">
    <property type="entry name" value="KS3_1"/>
    <property type="match status" value="1"/>
</dbReference>
<evidence type="ECO:0000256" key="3">
    <source>
        <dbReference type="ARBA" id="ARBA00023315"/>
    </source>
</evidence>
<evidence type="ECO:0000313" key="7">
    <source>
        <dbReference type="Proteomes" id="UP001057702"/>
    </source>
</evidence>